<reference evidence="10 11" key="1">
    <citation type="journal article" date="2019" name="Plant Biotechnol. J.">
        <title>The red bayberry genome and genetic basis of sex determination.</title>
        <authorList>
            <person name="Jia H.M."/>
            <person name="Jia H.J."/>
            <person name="Cai Q.L."/>
            <person name="Wang Y."/>
            <person name="Zhao H.B."/>
            <person name="Yang W.F."/>
            <person name="Wang G.Y."/>
            <person name="Li Y.H."/>
            <person name="Zhan D.L."/>
            <person name="Shen Y.T."/>
            <person name="Niu Q.F."/>
            <person name="Chang L."/>
            <person name="Qiu J."/>
            <person name="Zhao L."/>
            <person name="Xie H.B."/>
            <person name="Fu W.Y."/>
            <person name="Jin J."/>
            <person name="Li X.W."/>
            <person name="Jiao Y."/>
            <person name="Zhou C.C."/>
            <person name="Tu T."/>
            <person name="Chai C.Y."/>
            <person name="Gao J.L."/>
            <person name="Fan L.J."/>
            <person name="van de Weg E."/>
            <person name="Wang J.Y."/>
            <person name="Gao Z.S."/>
        </authorList>
    </citation>
    <scope>NUCLEOTIDE SEQUENCE [LARGE SCALE GENOMIC DNA]</scope>
    <source>
        <tissue evidence="10">Leaves</tissue>
    </source>
</reference>
<dbReference type="InterPro" id="IPR036397">
    <property type="entry name" value="RNaseH_sf"/>
</dbReference>
<evidence type="ECO:0000259" key="9">
    <source>
        <dbReference type="PROSITE" id="PS50822"/>
    </source>
</evidence>
<dbReference type="InterPro" id="IPR012337">
    <property type="entry name" value="RNaseH-like_sf"/>
</dbReference>
<keyword evidence="5" id="KW-0943">RNA-mediated gene silencing</keyword>
<dbReference type="CDD" id="cd02846">
    <property type="entry name" value="PAZ_argonaute_like"/>
    <property type="match status" value="1"/>
</dbReference>
<dbReference type="InterPro" id="IPR032472">
    <property type="entry name" value="ArgoL2"/>
</dbReference>
<keyword evidence="2" id="KW-0678">Repressor</keyword>
<evidence type="ECO:0000256" key="7">
    <source>
        <dbReference type="SAM" id="MobiDB-lite"/>
    </source>
</evidence>
<dbReference type="SUPFAM" id="SSF101690">
    <property type="entry name" value="PAZ domain"/>
    <property type="match status" value="1"/>
</dbReference>
<feature type="domain" description="PAZ" evidence="8">
    <location>
        <begin position="273"/>
        <end position="389"/>
    </location>
</feature>
<evidence type="ECO:0000256" key="6">
    <source>
        <dbReference type="ARBA" id="ARBA00023274"/>
    </source>
</evidence>
<dbReference type="InterPro" id="IPR014811">
    <property type="entry name" value="ArgoL1"/>
</dbReference>
<comment type="caution">
    <text evidence="10">The sequence shown here is derived from an EMBL/GenBank/DDBJ whole genome shotgun (WGS) entry which is preliminary data.</text>
</comment>
<proteinExistence type="inferred from homology"/>
<feature type="region of interest" description="Disordered" evidence="7">
    <location>
        <begin position="1"/>
        <end position="26"/>
    </location>
</feature>
<dbReference type="GO" id="GO:1990904">
    <property type="term" value="C:ribonucleoprotein complex"/>
    <property type="evidence" value="ECO:0007669"/>
    <property type="project" value="UniProtKB-KW"/>
</dbReference>
<dbReference type="PANTHER" id="PTHR22891">
    <property type="entry name" value="EUKARYOTIC TRANSLATION INITIATION FACTOR 2C"/>
    <property type="match status" value="1"/>
</dbReference>
<dbReference type="GO" id="GO:0006417">
    <property type="term" value="P:regulation of translation"/>
    <property type="evidence" value="ECO:0007669"/>
    <property type="project" value="UniProtKB-KW"/>
</dbReference>
<dbReference type="GO" id="GO:0031047">
    <property type="term" value="P:regulatory ncRNA-mediated gene silencing"/>
    <property type="evidence" value="ECO:0007669"/>
    <property type="project" value="UniProtKB-KW"/>
</dbReference>
<dbReference type="SMART" id="SM01163">
    <property type="entry name" value="DUF1785"/>
    <property type="match status" value="1"/>
</dbReference>
<evidence type="ECO:0000259" key="8">
    <source>
        <dbReference type="PROSITE" id="PS50821"/>
    </source>
</evidence>
<keyword evidence="4" id="KW-0694">RNA-binding</keyword>
<dbReference type="PROSITE" id="PS50821">
    <property type="entry name" value="PAZ"/>
    <property type="match status" value="1"/>
</dbReference>
<accession>A0A6A1W6T4</accession>
<dbReference type="Gene3D" id="3.30.420.10">
    <property type="entry name" value="Ribonuclease H-like superfamily/Ribonuclease H"/>
    <property type="match status" value="1"/>
</dbReference>
<evidence type="ECO:0000313" key="11">
    <source>
        <dbReference type="Proteomes" id="UP000516437"/>
    </source>
</evidence>
<feature type="compositionally biased region" description="Pro residues" evidence="7">
    <location>
        <begin position="14"/>
        <end position="26"/>
    </location>
</feature>
<keyword evidence="3" id="KW-0810">Translation regulation</keyword>
<dbReference type="Pfam" id="PF08699">
    <property type="entry name" value="ArgoL1"/>
    <property type="match status" value="1"/>
</dbReference>
<dbReference type="OrthoDB" id="10252740at2759"/>
<dbReference type="SMART" id="SM00950">
    <property type="entry name" value="Piwi"/>
    <property type="match status" value="1"/>
</dbReference>
<sequence>MEKVAGSQEAFGTPPLPPPPPTIPPNVKPEQVATPKYSVISRCGVGSTGRRIPLLTNHFKVSVGFTDAVFYQYSVSIISEDNRAVEGKGIGRKLIDRLYQTYSSELAGKRFAYDGEKSLYTVGPLPQNKFEFQVVLEESIPKRETGSPGGTGNPIETGKRMRCSFQSKTFKVELTYAAKIPLRSIGLALKGADQENTSQDALRVLDIILRQHAADRGCLLVRQSFFHDDSRNFTDIGGGVTGLRGFHSSFRPTQGGLSLNMDVSTTMILKPGPVIDFLLANQNLREHRYIDWLKAKRMLKNLRVKTRHRNRECKIIGLSDKPCNQQYFPMKVKDGESGNEGQTVEITVFDYFTRHCGIELSYSAYLPCLDVGKPKRPNYLPLELCSLVSLQRYTKALSSMQRASLVEKSRQKPQERIRTLTDAMKSYCYDGDPVLAACRISIEKQLTQVDGRVLETPKLKVGNSDDCIPRNGRWNFNNKQLFKPTRIESWAIVNFSARCDISYISRELINCGRAKGIHIERPQTLIEEDAQCRRGSPVERVEKMFKRLEEKCPKGKPQFILCVLPERKNSEIYGPWKKKSLCDCGIVTQCVSPVKVNDQYLTNVLLKINSKLGGINSLLATEHFSRIPLINSTPTIILGMDVSHGSPGRSDIPSIAAVVGSRCWPLISRYRASVRTQSPKLEMIDALFKPLEDGSDDGIIRELLVDFFISSNVGLPTFSKLEQPMFIAKKKPRHICLEDCINQKVML</sequence>
<protein>
    <submittedName>
        <fullName evidence="10">Protein argonaute 16</fullName>
    </submittedName>
</protein>
<evidence type="ECO:0000256" key="3">
    <source>
        <dbReference type="ARBA" id="ARBA00022845"/>
    </source>
</evidence>
<dbReference type="Proteomes" id="UP000516437">
    <property type="component" value="Chromosome 3"/>
</dbReference>
<comment type="similarity">
    <text evidence="1">Belongs to the argonaute family. Ago subfamily.</text>
</comment>
<dbReference type="Pfam" id="PF02170">
    <property type="entry name" value="PAZ"/>
    <property type="match status" value="1"/>
</dbReference>
<dbReference type="InterPro" id="IPR036085">
    <property type="entry name" value="PAZ_dom_sf"/>
</dbReference>
<dbReference type="GO" id="GO:0051607">
    <property type="term" value="P:defense response to virus"/>
    <property type="evidence" value="ECO:0007669"/>
    <property type="project" value="UniProtKB-ARBA"/>
</dbReference>
<dbReference type="SMART" id="SM00949">
    <property type="entry name" value="PAZ"/>
    <property type="match status" value="1"/>
</dbReference>
<dbReference type="InterPro" id="IPR032473">
    <property type="entry name" value="Argonaute_Mid_dom"/>
</dbReference>
<evidence type="ECO:0000256" key="5">
    <source>
        <dbReference type="ARBA" id="ARBA00023158"/>
    </source>
</evidence>
<evidence type="ECO:0000256" key="4">
    <source>
        <dbReference type="ARBA" id="ARBA00022884"/>
    </source>
</evidence>
<keyword evidence="6" id="KW-0687">Ribonucleoprotein</keyword>
<organism evidence="10 11">
    <name type="scientific">Morella rubra</name>
    <name type="common">Chinese bayberry</name>
    <dbReference type="NCBI Taxonomy" id="262757"/>
    <lineage>
        <taxon>Eukaryota</taxon>
        <taxon>Viridiplantae</taxon>
        <taxon>Streptophyta</taxon>
        <taxon>Embryophyta</taxon>
        <taxon>Tracheophyta</taxon>
        <taxon>Spermatophyta</taxon>
        <taxon>Magnoliopsida</taxon>
        <taxon>eudicotyledons</taxon>
        <taxon>Gunneridae</taxon>
        <taxon>Pentapetalae</taxon>
        <taxon>rosids</taxon>
        <taxon>fabids</taxon>
        <taxon>Fagales</taxon>
        <taxon>Myricaceae</taxon>
        <taxon>Morella</taxon>
    </lineage>
</organism>
<dbReference type="Gene3D" id="2.170.260.10">
    <property type="entry name" value="paz domain"/>
    <property type="match status" value="1"/>
</dbReference>
<keyword evidence="11" id="KW-1185">Reference proteome</keyword>
<evidence type="ECO:0000313" key="10">
    <source>
        <dbReference type="EMBL" id="KAB1220984.1"/>
    </source>
</evidence>
<evidence type="ECO:0000256" key="1">
    <source>
        <dbReference type="ARBA" id="ARBA00008201"/>
    </source>
</evidence>
<dbReference type="SUPFAM" id="SSF53098">
    <property type="entry name" value="Ribonuclease H-like"/>
    <property type="match status" value="1"/>
</dbReference>
<feature type="domain" description="Piwi" evidence="9">
    <location>
        <begin position="559"/>
        <end position="707"/>
    </location>
</feature>
<name>A0A6A1W6T4_9ROSI</name>
<dbReference type="Gene3D" id="3.40.50.2300">
    <property type="match status" value="1"/>
</dbReference>
<dbReference type="InterPro" id="IPR032474">
    <property type="entry name" value="Argonaute_N"/>
</dbReference>
<dbReference type="FunFam" id="2.170.260.10:FF:000008">
    <property type="entry name" value="Protein argonaute 7"/>
    <property type="match status" value="1"/>
</dbReference>
<dbReference type="Pfam" id="PF16487">
    <property type="entry name" value="ArgoMid"/>
    <property type="match status" value="1"/>
</dbReference>
<dbReference type="AlphaFoldDB" id="A0A6A1W6T4"/>
<dbReference type="PROSITE" id="PS50822">
    <property type="entry name" value="PIWI"/>
    <property type="match status" value="1"/>
</dbReference>
<dbReference type="InterPro" id="IPR003100">
    <property type="entry name" value="PAZ_dom"/>
</dbReference>
<dbReference type="GO" id="GO:0003723">
    <property type="term" value="F:RNA binding"/>
    <property type="evidence" value="ECO:0007669"/>
    <property type="project" value="UniProtKB-KW"/>
</dbReference>
<gene>
    <name evidence="10" type="ORF">CJ030_MR3G021764</name>
</gene>
<dbReference type="Pfam" id="PF16488">
    <property type="entry name" value="ArgoL2"/>
    <property type="match status" value="1"/>
</dbReference>
<dbReference type="InterPro" id="IPR003165">
    <property type="entry name" value="Piwi"/>
</dbReference>
<dbReference type="EMBL" id="RXIC02000021">
    <property type="protein sequence ID" value="KAB1220984.1"/>
    <property type="molecule type" value="Genomic_DNA"/>
</dbReference>
<evidence type="ECO:0000256" key="2">
    <source>
        <dbReference type="ARBA" id="ARBA00022491"/>
    </source>
</evidence>
<dbReference type="Pfam" id="PF02171">
    <property type="entry name" value="Piwi"/>
    <property type="match status" value="1"/>
</dbReference>
<dbReference type="Pfam" id="PF16486">
    <property type="entry name" value="ArgoN"/>
    <property type="match status" value="1"/>
</dbReference>